<comment type="caution">
    <text evidence="3">The sequence shown here is derived from an EMBL/GenBank/DDBJ whole genome shotgun (WGS) entry which is preliminary data.</text>
</comment>
<dbReference type="SUPFAM" id="SSF51004">
    <property type="entry name" value="C-terminal (heme d1) domain of cytochrome cd1-nitrite reductase"/>
    <property type="match status" value="1"/>
</dbReference>
<dbReference type="InterPro" id="IPR015943">
    <property type="entry name" value="WD40/YVTN_repeat-like_dom_sf"/>
</dbReference>
<dbReference type="InterPro" id="IPR019405">
    <property type="entry name" value="Lactonase_7-beta_prop"/>
</dbReference>
<name>A0A7V8VBY0_9BACT</name>
<evidence type="ECO:0000256" key="2">
    <source>
        <dbReference type="ARBA" id="ARBA00022526"/>
    </source>
</evidence>
<dbReference type="PANTHER" id="PTHR30344:SF1">
    <property type="entry name" value="6-PHOSPHOGLUCONOLACTONASE"/>
    <property type="match status" value="1"/>
</dbReference>
<dbReference type="PANTHER" id="PTHR30344">
    <property type="entry name" value="6-PHOSPHOGLUCONOLACTONASE-RELATED"/>
    <property type="match status" value="1"/>
</dbReference>
<keyword evidence="2" id="KW-0119">Carbohydrate metabolism</keyword>
<dbReference type="InterPro" id="IPR011048">
    <property type="entry name" value="Haem_d1_sf"/>
</dbReference>
<evidence type="ECO:0000313" key="4">
    <source>
        <dbReference type="Proteomes" id="UP000542342"/>
    </source>
</evidence>
<keyword evidence="2" id="KW-0313">Glucose metabolism</keyword>
<dbReference type="Proteomes" id="UP000542342">
    <property type="component" value="Unassembled WGS sequence"/>
</dbReference>
<protein>
    <submittedName>
        <fullName evidence="3">Lactonase family protein</fullName>
    </submittedName>
</protein>
<keyword evidence="4" id="KW-1185">Reference proteome</keyword>
<evidence type="ECO:0000313" key="3">
    <source>
        <dbReference type="EMBL" id="MBA2225221.1"/>
    </source>
</evidence>
<dbReference type="RefSeq" id="WP_194536603.1">
    <property type="nucleotide sequence ID" value="NZ_JACEFB010000001.1"/>
</dbReference>
<accession>A0A7V8VBY0</accession>
<dbReference type="GO" id="GO:0017057">
    <property type="term" value="F:6-phosphogluconolactonase activity"/>
    <property type="evidence" value="ECO:0007669"/>
    <property type="project" value="TreeGrafter"/>
</dbReference>
<reference evidence="3 4" key="1">
    <citation type="submission" date="2020-07" db="EMBL/GenBank/DDBJ databases">
        <title>Thermogemmata thermophila gen. nov., sp. nov., a novel moderate thermophilic planctomycete from a Kamchatka hot spring.</title>
        <authorList>
            <person name="Elcheninov A.G."/>
            <person name="Podosokorskaya O.A."/>
            <person name="Kovaleva O.L."/>
            <person name="Novikov A."/>
            <person name="Bonch-Osmolovskaya E.A."/>
            <person name="Toshchakov S.V."/>
            <person name="Kublanov I.V."/>
        </authorList>
    </citation>
    <scope>NUCLEOTIDE SEQUENCE [LARGE SCALE GENOMIC DNA]</scope>
    <source>
        <strain evidence="3 4">2918</strain>
    </source>
</reference>
<dbReference type="InterPro" id="IPR050282">
    <property type="entry name" value="Cycloisomerase_2"/>
</dbReference>
<dbReference type="FunFam" id="2.130.10.10:FF:000306">
    <property type="entry name" value="3-carboxymuconate cyclase"/>
    <property type="match status" value="1"/>
</dbReference>
<sequence length="376" mass="39932">MKHRLAMVWSVLLASTGVLSAQEYWVYIGTYTSAKGSKGIYRAKLEASTGKLSEPELAAEVGSPSFLAIHPNHKFLYAVGETSGKGGGAVRAFAIDAKTGALTLINESTSGGAGPCHLVVDPKGRFLLVANYGGGSTALFRLREDGGLGERLAVLQHQGSGPNKGRQEAPHAHCTAFSADGRYAFSVDLGIDQVKVFRLEPDSGAIDDAALADIRLPAGCGPRHITLAADGQYAYVNGELDSTVHTVRLDLAQGKHEVLQSLSTLPQPVKGNTTAECILSPDGRFVYVSNRGHNSIAVFRVRPDRTLEAVGHITGDIKIPRNFNIDPTGKWLLIASQDGDKVGVWSRDAATGLAKETGQTIPVSRPVCIKFVPIAR</sequence>
<dbReference type="EMBL" id="JACEFB010000001">
    <property type="protein sequence ID" value="MBA2225221.1"/>
    <property type="molecule type" value="Genomic_DNA"/>
</dbReference>
<dbReference type="Gene3D" id="2.130.10.10">
    <property type="entry name" value="YVTN repeat-like/Quinoprotein amine dehydrogenase"/>
    <property type="match status" value="1"/>
</dbReference>
<organism evidence="3 4">
    <name type="scientific">Thermogemmata fonticola</name>
    <dbReference type="NCBI Taxonomy" id="2755323"/>
    <lineage>
        <taxon>Bacteria</taxon>
        <taxon>Pseudomonadati</taxon>
        <taxon>Planctomycetota</taxon>
        <taxon>Planctomycetia</taxon>
        <taxon>Gemmatales</taxon>
        <taxon>Gemmataceae</taxon>
        <taxon>Thermogemmata</taxon>
    </lineage>
</organism>
<dbReference type="GO" id="GO:0006006">
    <property type="term" value="P:glucose metabolic process"/>
    <property type="evidence" value="ECO:0007669"/>
    <property type="project" value="UniProtKB-KW"/>
</dbReference>
<gene>
    <name evidence="3" type="ORF">H0921_03490</name>
</gene>
<comment type="similarity">
    <text evidence="1">Belongs to the cycloisomerase 2 family.</text>
</comment>
<evidence type="ECO:0000256" key="1">
    <source>
        <dbReference type="ARBA" id="ARBA00005564"/>
    </source>
</evidence>
<dbReference type="GO" id="GO:0005829">
    <property type="term" value="C:cytosol"/>
    <property type="evidence" value="ECO:0007669"/>
    <property type="project" value="TreeGrafter"/>
</dbReference>
<proteinExistence type="inferred from homology"/>
<dbReference type="AlphaFoldDB" id="A0A7V8VBY0"/>
<dbReference type="Pfam" id="PF10282">
    <property type="entry name" value="Lactonase"/>
    <property type="match status" value="1"/>
</dbReference>